<gene>
    <name evidence="1" type="ORF">QBC33DRAFT_603689</name>
</gene>
<evidence type="ECO:0000313" key="2">
    <source>
        <dbReference type="Proteomes" id="UP001244011"/>
    </source>
</evidence>
<dbReference type="InterPro" id="IPR007832">
    <property type="entry name" value="RNA_pol_Rpc34"/>
</dbReference>
<dbReference type="Proteomes" id="UP001244011">
    <property type="component" value="Unassembled WGS sequence"/>
</dbReference>
<dbReference type="InterPro" id="IPR036390">
    <property type="entry name" value="WH_DNA-bd_sf"/>
</dbReference>
<dbReference type="Pfam" id="PF05158">
    <property type="entry name" value="RNA_pol_Rpc34"/>
    <property type="match status" value="1"/>
</dbReference>
<reference evidence="1" key="1">
    <citation type="submission" date="2023-06" db="EMBL/GenBank/DDBJ databases">
        <title>Genome-scale phylogeny and comparative genomics of the fungal order Sordariales.</title>
        <authorList>
            <consortium name="Lawrence Berkeley National Laboratory"/>
            <person name="Hensen N."/>
            <person name="Bonometti L."/>
            <person name="Westerberg I."/>
            <person name="Brannstrom I.O."/>
            <person name="Guillou S."/>
            <person name="Cros-Aarteil S."/>
            <person name="Calhoun S."/>
            <person name="Haridas S."/>
            <person name="Kuo A."/>
            <person name="Mondo S."/>
            <person name="Pangilinan J."/>
            <person name="Riley R."/>
            <person name="Labutti K."/>
            <person name="Andreopoulos B."/>
            <person name="Lipzen A."/>
            <person name="Chen C."/>
            <person name="Yanf M."/>
            <person name="Daum C."/>
            <person name="Ng V."/>
            <person name="Clum A."/>
            <person name="Steindorff A."/>
            <person name="Ohm R."/>
            <person name="Martin F."/>
            <person name="Silar P."/>
            <person name="Natvig D."/>
            <person name="Lalanne C."/>
            <person name="Gautier V."/>
            <person name="Ament-Velasquez S.L."/>
            <person name="Kruys A."/>
            <person name="Hutchinson M.I."/>
            <person name="Powell A.J."/>
            <person name="Barry K."/>
            <person name="Miller A.N."/>
            <person name="Grigoriev I.V."/>
            <person name="Debuchy R."/>
            <person name="Gladieux P."/>
            <person name="Thoren M.H."/>
            <person name="Johannesson H."/>
        </authorList>
    </citation>
    <scope>NUCLEOTIDE SEQUENCE</scope>
    <source>
        <strain evidence="1">8032-3</strain>
    </source>
</reference>
<dbReference type="RefSeq" id="XP_060278084.1">
    <property type="nucleotide sequence ID" value="XM_060432198.1"/>
</dbReference>
<proteinExistence type="predicted"/>
<dbReference type="GO" id="GO:0005666">
    <property type="term" value="C:RNA polymerase III complex"/>
    <property type="evidence" value="ECO:0007669"/>
    <property type="project" value="InterPro"/>
</dbReference>
<protein>
    <submittedName>
        <fullName evidence="1">Uncharacterized protein</fullName>
    </submittedName>
</protein>
<sequence length="113" mass="12778">MELERPEIQVILVAREAETEKAAPAAPAAAVAEEAVAHGVHHVKRRAKIKMYESVIKQCIKHLESKGYITDMKSVEHPNKKMYIRADLRRRPGALWQRTRHACSLRAADAKTN</sequence>
<dbReference type="SUPFAM" id="SSF46785">
    <property type="entry name" value="Winged helix' DNA-binding domain"/>
    <property type="match status" value="1"/>
</dbReference>
<dbReference type="InterPro" id="IPR036388">
    <property type="entry name" value="WH-like_DNA-bd_sf"/>
</dbReference>
<comment type="caution">
    <text evidence="1">The sequence shown here is derived from an EMBL/GenBank/DDBJ whole genome shotgun (WGS) entry which is preliminary data.</text>
</comment>
<dbReference type="EMBL" id="MU839048">
    <property type="protein sequence ID" value="KAK1761871.1"/>
    <property type="molecule type" value="Genomic_DNA"/>
</dbReference>
<dbReference type="AlphaFoldDB" id="A0AAJ0BTQ7"/>
<dbReference type="GeneID" id="85315385"/>
<organism evidence="1 2">
    <name type="scientific">Phialemonium atrogriseum</name>
    <dbReference type="NCBI Taxonomy" id="1093897"/>
    <lineage>
        <taxon>Eukaryota</taxon>
        <taxon>Fungi</taxon>
        <taxon>Dikarya</taxon>
        <taxon>Ascomycota</taxon>
        <taxon>Pezizomycotina</taxon>
        <taxon>Sordariomycetes</taxon>
        <taxon>Sordariomycetidae</taxon>
        <taxon>Cephalothecales</taxon>
        <taxon>Cephalothecaceae</taxon>
        <taxon>Phialemonium</taxon>
    </lineage>
</organism>
<name>A0AAJ0BTQ7_9PEZI</name>
<keyword evidence="2" id="KW-1185">Reference proteome</keyword>
<accession>A0AAJ0BTQ7</accession>
<dbReference type="Gene3D" id="1.10.10.10">
    <property type="entry name" value="Winged helix-like DNA-binding domain superfamily/Winged helix DNA-binding domain"/>
    <property type="match status" value="1"/>
</dbReference>
<dbReference type="GO" id="GO:0006383">
    <property type="term" value="P:transcription by RNA polymerase III"/>
    <property type="evidence" value="ECO:0007669"/>
    <property type="project" value="InterPro"/>
</dbReference>
<evidence type="ECO:0000313" key="1">
    <source>
        <dbReference type="EMBL" id="KAK1761871.1"/>
    </source>
</evidence>